<evidence type="ECO:0000256" key="3">
    <source>
        <dbReference type="ARBA" id="ARBA00022833"/>
    </source>
</evidence>
<keyword evidence="1" id="KW-0479">Metal-binding</keyword>
<keyword evidence="7" id="KW-1133">Transmembrane helix</keyword>
<dbReference type="EMBL" id="BMAC01000057">
    <property type="protein sequence ID" value="GFP83075.1"/>
    <property type="molecule type" value="Genomic_DNA"/>
</dbReference>
<dbReference type="Gene3D" id="3.30.40.10">
    <property type="entry name" value="Zinc/RING finger domain, C3HC4 (zinc finger)"/>
    <property type="match status" value="1"/>
</dbReference>
<evidence type="ECO:0000256" key="6">
    <source>
        <dbReference type="SAM" id="MobiDB-lite"/>
    </source>
</evidence>
<evidence type="ECO:0000313" key="10">
    <source>
        <dbReference type="Proteomes" id="UP000653305"/>
    </source>
</evidence>
<dbReference type="InterPro" id="IPR013083">
    <property type="entry name" value="Znf_RING/FYVE/PHD"/>
</dbReference>
<feature type="region of interest" description="Disordered" evidence="6">
    <location>
        <begin position="132"/>
        <end position="183"/>
    </location>
</feature>
<keyword evidence="2" id="KW-0863">Zinc-finger</keyword>
<keyword evidence="7" id="KW-0472">Membrane</keyword>
<dbReference type="PANTHER" id="PTHR10333:SF42">
    <property type="entry name" value="INHIBITOR OF GROWTH PROTEIN 5"/>
    <property type="match status" value="1"/>
</dbReference>
<sequence>MAIARTGVFVDDYLEYSSTLPAELQRLLNTIRELDERSQGMINQTRQQTKYCLNLASQGGSFSRKNEEEEVFEKLRKEIEGNQDNALSLCTEKVLLARQAHDIVSPNYINVHVHIRRLDEDLNNFSEDLKQEGKIAPDEPTVLPPLPLVPKNEKRKSLYGTPQSKRPDYKERDWDRERDRDFELMPPPGSLKKDFASPIELDQPIDPNEPTYCVCHQVSFGDMIACDNENVNPFSLPFLLIIVSLLYIAFFFFFFLDSAKEVNGFIMLVLGSLPRQDLKESGIVQHADNYHIDACMHA</sequence>
<evidence type="ECO:0000313" key="9">
    <source>
        <dbReference type="EMBL" id="GFP83075.1"/>
    </source>
</evidence>
<dbReference type="InterPro" id="IPR028651">
    <property type="entry name" value="ING_fam"/>
</dbReference>
<keyword evidence="4" id="KW-0156">Chromatin regulator</keyword>
<evidence type="ECO:0000256" key="1">
    <source>
        <dbReference type="ARBA" id="ARBA00022723"/>
    </source>
</evidence>
<name>A0A830BGQ0_9LAMI</name>
<evidence type="ECO:0000256" key="5">
    <source>
        <dbReference type="SAM" id="Coils"/>
    </source>
</evidence>
<dbReference type="CDD" id="cd17015">
    <property type="entry name" value="ING_plant"/>
    <property type="match status" value="1"/>
</dbReference>
<feature type="coiled-coil region" evidence="5">
    <location>
        <begin position="24"/>
        <end position="85"/>
    </location>
</feature>
<dbReference type="PANTHER" id="PTHR10333">
    <property type="entry name" value="INHIBITOR OF GROWTH PROTEIN"/>
    <property type="match status" value="1"/>
</dbReference>
<feature type="transmembrane region" description="Helical" evidence="7">
    <location>
        <begin position="234"/>
        <end position="256"/>
    </location>
</feature>
<dbReference type="InterPro" id="IPR024610">
    <property type="entry name" value="ING_N_histone-binding"/>
</dbReference>
<protein>
    <submittedName>
        <fullName evidence="9">Phd finger protein ing2</fullName>
    </submittedName>
</protein>
<comment type="caution">
    <text evidence="9">The sequence shown here is derived from an EMBL/GenBank/DDBJ whole genome shotgun (WGS) entry which is preliminary data.</text>
</comment>
<dbReference type="InterPro" id="IPR011011">
    <property type="entry name" value="Znf_FYVE_PHD"/>
</dbReference>
<keyword evidence="5" id="KW-0175">Coiled coil</keyword>
<dbReference type="AlphaFoldDB" id="A0A830BGQ0"/>
<organism evidence="9 10">
    <name type="scientific">Phtheirospermum japonicum</name>
    <dbReference type="NCBI Taxonomy" id="374723"/>
    <lineage>
        <taxon>Eukaryota</taxon>
        <taxon>Viridiplantae</taxon>
        <taxon>Streptophyta</taxon>
        <taxon>Embryophyta</taxon>
        <taxon>Tracheophyta</taxon>
        <taxon>Spermatophyta</taxon>
        <taxon>Magnoliopsida</taxon>
        <taxon>eudicotyledons</taxon>
        <taxon>Gunneridae</taxon>
        <taxon>Pentapetalae</taxon>
        <taxon>asterids</taxon>
        <taxon>lamiids</taxon>
        <taxon>Lamiales</taxon>
        <taxon>Orobanchaceae</taxon>
        <taxon>Orobanchaceae incertae sedis</taxon>
        <taxon>Phtheirospermum</taxon>
    </lineage>
</organism>
<gene>
    <name evidence="9" type="ORF">PHJA_000450700</name>
</gene>
<dbReference type="Proteomes" id="UP000653305">
    <property type="component" value="Unassembled WGS sequence"/>
</dbReference>
<dbReference type="OrthoDB" id="5411773at2759"/>
<dbReference type="SMART" id="SM01408">
    <property type="entry name" value="ING"/>
    <property type="match status" value="1"/>
</dbReference>
<keyword evidence="3" id="KW-0862">Zinc</keyword>
<dbReference type="Gene3D" id="6.10.140.1740">
    <property type="match status" value="1"/>
</dbReference>
<dbReference type="Pfam" id="PF12998">
    <property type="entry name" value="ING"/>
    <property type="match status" value="1"/>
</dbReference>
<dbReference type="GO" id="GO:0006325">
    <property type="term" value="P:chromatin organization"/>
    <property type="evidence" value="ECO:0007669"/>
    <property type="project" value="UniProtKB-KW"/>
</dbReference>
<accession>A0A830BGQ0</accession>
<keyword evidence="10" id="KW-1185">Reference proteome</keyword>
<reference evidence="9" key="1">
    <citation type="submission" date="2020-07" db="EMBL/GenBank/DDBJ databases">
        <title>Ethylene signaling mediates host invasion by parasitic plants.</title>
        <authorList>
            <person name="Yoshida S."/>
        </authorList>
    </citation>
    <scope>NUCLEOTIDE SEQUENCE</scope>
    <source>
        <strain evidence="9">Okayama</strain>
    </source>
</reference>
<evidence type="ECO:0000256" key="4">
    <source>
        <dbReference type="ARBA" id="ARBA00022853"/>
    </source>
</evidence>
<feature type="compositionally biased region" description="Basic and acidic residues" evidence="6">
    <location>
        <begin position="165"/>
        <end position="183"/>
    </location>
</feature>
<keyword evidence="7" id="KW-0812">Transmembrane</keyword>
<evidence type="ECO:0000259" key="8">
    <source>
        <dbReference type="SMART" id="SM01408"/>
    </source>
</evidence>
<evidence type="ECO:0000256" key="7">
    <source>
        <dbReference type="SAM" id="Phobius"/>
    </source>
</evidence>
<dbReference type="GO" id="GO:0005634">
    <property type="term" value="C:nucleus"/>
    <property type="evidence" value="ECO:0007669"/>
    <property type="project" value="TreeGrafter"/>
</dbReference>
<feature type="domain" description="Inhibitor of growth protein N-terminal histone-binding" evidence="8">
    <location>
        <begin position="9"/>
        <end position="125"/>
    </location>
</feature>
<evidence type="ECO:0000256" key="2">
    <source>
        <dbReference type="ARBA" id="ARBA00022771"/>
    </source>
</evidence>
<dbReference type="GO" id="GO:0008270">
    <property type="term" value="F:zinc ion binding"/>
    <property type="evidence" value="ECO:0007669"/>
    <property type="project" value="UniProtKB-KW"/>
</dbReference>
<proteinExistence type="predicted"/>
<dbReference type="SUPFAM" id="SSF57903">
    <property type="entry name" value="FYVE/PHD zinc finger"/>
    <property type="match status" value="1"/>
</dbReference>